<protein>
    <recommendedName>
        <fullName evidence="7">Molecular chaperone Skp</fullName>
    </recommendedName>
</protein>
<dbReference type="InterPro" id="IPR005632">
    <property type="entry name" value="Chaperone_Skp"/>
</dbReference>
<dbReference type="PIRSF" id="PIRSF002094">
    <property type="entry name" value="OMP26_Skp"/>
    <property type="match status" value="1"/>
</dbReference>
<dbReference type="AlphaFoldDB" id="A0A1D8IPP6"/>
<reference evidence="6" key="1">
    <citation type="submission" date="2016-09" db="EMBL/GenBank/DDBJ databases">
        <title>Acidihalobacter prosperus F5.</title>
        <authorList>
            <person name="Khaleque H.N."/>
            <person name="Ramsay J.P."/>
            <person name="Kaksonen A.H."/>
            <person name="Boxall N.J."/>
            <person name="Watkin E.L.J."/>
        </authorList>
    </citation>
    <scope>NUCLEOTIDE SEQUENCE [LARGE SCALE GENOMIC DNA]</scope>
    <source>
        <strain evidence="6">F5</strain>
    </source>
</reference>
<evidence type="ECO:0000256" key="4">
    <source>
        <dbReference type="SAM" id="SignalP"/>
    </source>
</evidence>
<dbReference type="PANTHER" id="PTHR35089">
    <property type="entry name" value="CHAPERONE PROTEIN SKP"/>
    <property type="match status" value="1"/>
</dbReference>
<evidence type="ECO:0000313" key="5">
    <source>
        <dbReference type="EMBL" id="AOU98364.1"/>
    </source>
</evidence>
<dbReference type="SMART" id="SM00935">
    <property type="entry name" value="OmpH"/>
    <property type="match status" value="1"/>
</dbReference>
<dbReference type="InterPro" id="IPR024930">
    <property type="entry name" value="Skp_dom_sf"/>
</dbReference>
<dbReference type="GO" id="GO:0051082">
    <property type="term" value="F:unfolded protein binding"/>
    <property type="evidence" value="ECO:0007669"/>
    <property type="project" value="InterPro"/>
</dbReference>
<evidence type="ECO:0000256" key="3">
    <source>
        <dbReference type="SAM" id="MobiDB-lite"/>
    </source>
</evidence>
<dbReference type="SUPFAM" id="SSF111384">
    <property type="entry name" value="OmpH-like"/>
    <property type="match status" value="1"/>
</dbReference>
<feature type="compositionally biased region" description="Basic and acidic residues" evidence="3">
    <location>
        <begin position="62"/>
        <end position="79"/>
    </location>
</feature>
<organism evidence="5 6">
    <name type="scientific">Acidihalobacter yilgarnensis</name>
    <dbReference type="NCBI Taxonomy" id="2819280"/>
    <lineage>
        <taxon>Bacteria</taxon>
        <taxon>Pseudomonadati</taxon>
        <taxon>Pseudomonadota</taxon>
        <taxon>Gammaproteobacteria</taxon>
        <taxon>Chromatiales</taxon>
        <taxon>Ectothiorhodospiraceae</taxon>
        <taxon>Acidihalobacter</taxon>
    </lineage>
</organism>
<evidence type="ECO:0000256" key="1">
    <source>
        <dbReference type="ARBA" id="ARBA00022729"/>
    </source>
</evidence>
<evidence type="ECO:0000313" key="6">
    <source>
        <dbReference type="Proteomes" id="UP000095401"/>
    </source>
</evidence>
<sequence>MSVRKSLLALFAISALLLLSPASEAASGKIGFVNVAEIMAKSPQAEAARAELQKEFQPREKKLGELRDGIQKEEADLKRNASAMSSERKKQAEIDLQKKENDFNRELASFREDFGTKRNQVLQALQKKISEVILHVAKAGNYDMILSDGVVYVSDKINLTDKVLADLKKTAK</sequence>
<feature type="signal peptide" evidence="4">
    <location>
        <begin position="1"/>
        <end position="25"/>
    </location>
</feature>
<dbReference type="RefSeq" id="WP_070078725.1">
    <property type="nucleotide sequence ID" value="NZ_CP017415.1"/>
</dbReference>
<comment type="similarity">
    <text evidence="2">Belongs to the skp family.</text>
</comment>
<name>A0A1D8IPP6_9GAMM</name>
<evidence type="ECO:0008006" key="7">
    <source>
        <dbReference type="Google" id="ProtNLM"/>
    </source>
</evidence>
<dbReference type="Proteomes" id="UP000095401">
    <property type="component" value="Chromosome"/>
</dbReference>
<keyword evidence="1 4" id="KW-0732">Signal</keyword>
<dbReference type="EMBL" id="CP017415">
    <property type="protein sequence ID" value="AOU98364.1"/>
    <property type="molecule type" value="Genomic_DNA"/>
</dbReference>
<gene>
    <name evidence="5" type="ORF">BI364_10685</name>
</gene>
<dbReference type="PANTHER" id="PTHR35089:SF1">
    <property type="entry name" value="CHAPERONE PROTEIN SKP"/>
    <property type="match status" value="1"/>
</dbReference>
<feature type="region of interest" description="Disordered" evidence="3">
    <location>
        <begin position="62"/>
        <end position="96"/>
    </location>
</feature>
<dbReference type="Pfam" id="PF03938">
    <property type="entry name" value="OmpH"/>
    <property type="match status" value="1"/>
</dbReference>
<feature type="chain" id="PRO_5009108326" description="Molecular chaperone Skp" evidence="4">
    <location>
        <begin position="26"/>
        <end position="172"/>
    </location>
</feature>
<keyword evidence="6" id="KW-1185">Reference proteome</keyword>
<evidence type="ECO:0000256" key="2">
    <source>
        <dbReference type="PIRNR" id="PIRNR002094"/>
    </source>
</evidence>
<feature type="compositionally biased region" description="Basic and acidic residues" evidence="3">
    <location>
        <begin position="86"/>
        <end position="96"/>
    </location>
</feature>
<dbReference type="GO" id="GO:0005829">
    <property type="term" value="C:cytosol"/>
    <property type="evidence" value="ECO:0007669"/>
    <property type="project" value="TreeGrafter"/>
</dbReference>
<dbReference type="KEGG" id="aprs:BI364_10685"/>
<dbReference type="Gene3D" id="3.30.910.20">
    <property type="entry name" value="Skp domain"/>
    <property type="match status" value="1"/>
</dbReference>
<dbReference type="GO" id="GO:0050821">
    <property type="term" value="P:protein stabilization"/>
    <property type="evidence" value="ECO:0007669"/>
    <property type="project" value="TreeGrafter"/>
</dbReference>
<accession>A0A1D8IPP6</accession>
<proteinExistence type="inferred from homology"/>